<dbReference type="InterPro" id="IPR059000">
    <property type="entry name" value="ATPase_P-type_domA"/>
</dbReference>
<keyword evidence="3" id="KW-0813">Transport</keyword>
<keyword evidence="8 15" id="KW-0547">Nucleotide-binding</keyword>
<evidence type="ECO:0000256" key="8">
    <source>
        <dbReference type="ARBA" id="ARBA00022741"/>
    </source>
</evidence>
<evidence type="ECO:0000313" key="18">
    <source>
        <dbReference type="Proteomes" id="UP001219862"/>
    </source>
</evidence>
<protein>
    <submittedName>
        <fullName evidence="17">Cation-translocating P-type ATPase</fullName>
    </submittedName>
</protein>
<evidence type="ECO:0000256" key="15">
    <source>
        <dbReference type="RuleBase" id="RU362081"/>
    </source>
</evidence>
<dbReference type="InterPro" id="IPR027256">
    <property type="entry name" value="P-typ_ATPase_IB"/>
</dbReference>
<dbReference type="InterPro" id="IPR036163">
    <property type="entry name" value="HMA_dom_sf"/>
</dbReference>
<dbReference type="InterPro" id="IPR023298">
    <property type="entry name" value="ATPase_P-typ_TM_dom_sf"/>
</dbReference>
<evidence type="ECO:0000256" key="5">
    <source>
        <dbReference type="ARBA" id="ARBA00022553"/>
    </source>
</evidence>
<dbReference type="InterPro" id="IPR018303">
    <property type="entry name" value="ATPase_P-typ_P_site"/>
</dbReference>
<dbReference type="Gene3D" id="3.40.1110.10">
    <property type="entry name" value="Calcium-transporting ATPase, cytoplasmic domain N"/>
    <property type="match status" value="1"/>
</dbReference>
<keyword evidence="14 15" id="KW-0472">Membrane</keyword>
<evidence type="ECO:0000256" key="7">
    <source>
        <dbReference type="ARBA" id="ARBA00022723"/>
    </source>
</evidence>
<feature type="transmembrane region" description="Helical" evidence="15">
    <location>
        <begin position="153"/>
        <end position="178"/>
    </location>
</feature>
<keyword evidence="10" id="KW-0460">Magnesium</keyword>
<dbReference type="CDD" id="cd00371">
    <property type="entry name" value="HMA"/>
    <property type="match status" value="1"/>
</dbReference>
<feature type="transmembrane region" description="Helical" evidence="15">
    <location>
        <begin position="399"/>
        <end position="425"/>
    </location>
</feature>
<keyword evidence="12 15" id="KW-1133">Transmembrane helix</keyword>
<keyword evidence="9 15" id="KW-0067">ATP-binding</keyword>
<evidence type="ECO:0000256" key="6">
    <source>
        <dbReference type="ARBA" id="ARBA00022692"/>
    </source>
</evidence>
<feature type="transmembrane region" description="Helical" evidence="15">
    <location>
        <begin position="190"/>
        <end position="208"/>
    </location>
</feature>
<dbReference type="Pfam" id="PF00403">
    <property type="entry name" value="HMA"/>
    <property type="match status" value="1"/>
</dbReference>
<feature type="transmembrane region" description="Helical" evidence="15">
    <location>
        <begin position="117"/>
        <end position="141"/>
    </location>
</feature>
<evidence type="ECO:0000256" key="9">
    <source>
        <dbReference type="ARBA" id="ARBA00022840"/>
    </source>
</evidence>
<evidence type="ECO:0000259" key="16">
    <source>
        <dbReference type="PROSITE" id="PS50846"/>
    </source>
</evidence>
<proteinExistence type="inferred from homology"/>
<keyword evidence="13" id="KW-0406">Ion transport</keyword>
<dbReference type="InterPro" id="IPR008250">
    <property type="entry name" value="ATPase_P-typ_transduc_dom_A_sf"/>
</dbReference>
<dbReference type="NCBIfam" id="TIGR01512">
    <property type="entry name" value="ATPase-IB2_Cd"/>
    <property type="match status" value="1"/>
</dbReference>
<dbReference type="Proteomes" id="UP001219862">
    <property type="component" value="Unassembled WGS sequence"/>
</dbReference>
<keyword evidence="4 15" id="KW-1003">Cell membrane</keyword>
<dbReference type="PRINTS" id="PR00119">
    <property type="entry name" value="CATATPASE"/>
</dbReference>
<dbReference type="InterPro" id="IPR023214">
    <property type="entry name" value="HAD_sf"/>
</dbReference>
<keyword evidence="7 15" id="KW-0479">Metal-binding</keyword>
<dbReference type="EMBL" id="JAQQXS010000001">
    <property type="protein sequence ID" value="MDC8783884.1"/>
    <property type="molecule type" value="Genomic_DNA"/>
</dbReference>
<evidence type="ECO:0000256" key="10">
    <source>
        <dbReference type="ARBA" id="ARBA00022842"/>
    </source>
</evidence>
<dbReference type="PROSITE" id="PS50846">
    <property type="entry name" value="HMA_2"/>
    <property type="match status" value="1"/>
</dbReference>
<dbReference type="InterPro" id="IPR001757">
    <property type="entry name" value="P_typ_ATPase"/>
</dbReference>
<dbReference type="SUPFAM" id="SSF81665">
    <property type="entry name" value="Calcium ATPase, transmembrane domain M"/>
    <property type="match status" value="1"/>
</dbReference>
<dbReference type="PROSITE" id="PS00154">
    <property type="entry name" value="ATPASE_E1_E2"/>
    <property type="match status" value="1"/>
</dbReference>
<dbReference type="Gene3D" id="3.40.50.1000">
    <property type="entry name" value="HAD superfamily/HAD-like"/>
    <property type="match status" value="1"/>
</dbReference>
<dbReference type="InterPro" id="IPR023299">
    <property type="entry name" value="ATPase_P-typ_cyto_dom_N"/>
</dbReference>
<dbReference type="Pfam" id="PF00122">
    <property type="entry name" value="E1-E2_ATPase"/>
    <property type="match status" value="1"/>
</dbReference>
<comment type="similarity">
    <text evidence="2 15">Belongs to the cation transport ATPase (P-type) (TC 3.A.3) family. Type IB subfamily.</text>
</comment>
<dbReference type="InterPro" id="IPR036412">
    <property type="entry name" value="HAD-like_sf"/>
</dbReference>
<dbReference type="NCBIfam" id="TIGR01494">
    <property type="entry name" value="ATPase_P-type"/>
    <property type="match status" value="2"/>
</dbReference>
<dbReference type="SUPFAM" id="SSF56784">
    <property type="entry name" value="HAD-like"/>
    <property type="match status" value="1"/>
</dbReference>
<dbReference type="NCBIfam" id="TIGR01511">
    <property type="entry name" value="ATPase-IB1_Cu"/>
    <property type="match status" value="1"/>
</dbReference>
<keyword evidence="18" id="KW-1185">Reference proteome</keyword>
<dbReference type="RefSeq" id="WP_273594992.1">
    <property type="nucleotide sequence ID" value="NZ_JAQQXS010000001.1"/>
</dbReference>
<evidence type="ECO:0000256" key="13">
    <source>
        <dbReference type="ARBA" id="ARBA00023065"/>
    </source>
</evidence>
<organism evidence="17 18">
    <name type="scientific">Roseateles koreensis</name>
    <dbReference type="NCBI Taxonomy" id="2987526"/>
    <lineage>
        <taxon>Bacteria</taxon>
        <taxon>Pseudomonadati</taxon>
        <taxon>Pseudomonadota</taxon>
        <taxon>Betaproteobacteria</taxon>
        <taxon>Burkholderiales</taxon>
        <taxon>Sphaerotilaceae</taxon>
        <taxon>Roseateles</taxon>
    </lineage>
</organism>
<sequence length="765" mass="81282">MATTDDPLLLSPFTRWLGPQGEAQLEPTAASVAESQFQLSGLHCAACAGIIERALLASPGVQGATVNAASARLKLRWAPQQTSLAAILACVERAGYGAAPDAAAPARVLREKEQRQALWRLFVAAFLMMQVMMMAAPAYFAAPGDLSPDLARLLQWACWVLTLPVLLFSAGPFFSGAWQQLRQRRMGMDVPVVLGLAVTFVASSGALFEPHGRFGAEVYFDSLTMFVTFLLAGRYLELRARHRAAAELERAASALPDTVERLAADGSSAQVAPVRLRVGDRVRVCAGQAFPADGVVESGSSTANEALLSGESEPVRKSEGDEVVAASLNLHAPLVIRVLRVGADTRFDAIVRLMREAMSQRPAATLLADRFASYFLWVVLLLAALGAAVWSFFDPNRAVWVAVSVLIVTCPCALSLATPASWLAATGALARRGVLLVRLDVLDTLCRIDTVVLDKTGTLTEDRMALLRHWVTSIDGAEPAVVPVADEVESADRMLAAARSLARYSQHPFSRALVQGSVAADFADEAWSEVQELPGLGLQARDAQGRWVRLGRPDWVADGAAVQDSGAQLSFGGSAGFLHLCFGEVLRADAQETLKRLHAQGLTTVLLSGDGGDRVGHLARQAGVHSFQGDARPDDKKVAVAKLQAQGHCVLMVGDGINDAPVLALADASFVMGQGAMLARAAADALLLSGRLGDLAVARDLALRTRRVIRQNLAWSAVYNLACIPLALMGYLPPWAAGLGMATSSLFVVLNAQRLAKPTMAAKVG</sequence>
<feature type="transmembrane region" description="Helical" evidence="15">
    <location>
        <begin position="713"/>
        <end position="732"/>
    </location>
</feature>
<dbReference type="PANTHER" id="PTHR43520:SF5">
    <property type="entry name" value="CATION-TRANSPORTING P-TYPE ATPASE-RELATED"/>
    <property type="match status" value="1"/>
</dbReference>
<evidence type="ECO:0000256" key="12">
    <source>
        <dbReference type="ARBA" id="ARBA00022989"/>
    </source>
</evidence>
<dbReference type="SUPFAM" id="SSF55008">
    <property type="entry name" value="HMA, heavy metal-associated domain"/>
    <property type="match status" value="1"/>
</dbReference>
<feature type="domain" description="HMA" evidence="16">
    <location>
        <begin position="33"/>
        <end position="99"/>
    </location>
</feature>
<reference evidence="17 18" key="1">
    <citation type="submission" date="2022-10" db="EMBL/GenBank/DDBJ databases">
        <title>paucibacter sp. hw8 Genome sequencing.</title>
        <authorList>
            <person name="Park S."/>
        </authorList>
    </citation>
    <scope>NUCLEOTIDE SEQUENCE [LARGE SCALE GENOMIC DNA]</scope>
    <source>
        <strain evidence="18">hw8</strain>
    </source>
</reference>
<evidence type="ECO:0000256" key="4">
    <source>
        <dbReference type="ARBA" id="ARBA00022475"/>
    </source>
</evidence>
<keyword evidence="6 15" id="KW-0812">Transmembrane</keyword>
<feature type="transmembrane region" description="Helical" evidence="15">
    <location>
        <begin position="214"/>
        <end position="233"/>
    </location>
</feature>
<evidence type="ECO:0000256" key="2">
    <source>
        <dbReference type="ARBA" id="ARBA00006024"/>
    </source>
</evidence>
<dbReference type="PANTHER" id="PTHR43520">
    <property type="entry name" value="ATP7, ISOFORM B"/>
    <property type="match status" value="1"/>
</dbReference>
<comment type="caution">
    <text evidence="17">The sequence shown here is derived from an EMBL/GenBank/DDBJ whole genome shotgun (WGS) entry which is preliminary data.</text>
</comment>
<keyword evidence="5" id="KW-0597">Phosphoprotein</keyword>
<dbReference type="SUPFAM" id="SSF81653">
    <property type="entry name" value="Calcium ATPase, transduction domain A"/>
    <property type="match status" value="1"/>
</dbReference>
<evidence type="ECO:0000256" key="14">
    <source>
        <dbReference type="ARBA" id="ARBA00023136"/>
    </source>
</evidence>
<name>A0ABT5KLU8_9BURK</name>
<feature type="transmembrane region" description="Helical" evidence="15">
    <location>
        <begin position="371"/>
        <end position="393"/>
    </location>
</feature>
<dbReference type="Pfam" id="PF00702">
    <property type="entry name" value="Hydrolase"/>
    <property type="match status" value="1"/>
</dbReference>
<evidence type="ECO:0000256" key="1">
    <source>
        <dbReference type="ARBA" id="ARBA00004651"/>
    </source>
</evidence>
<dbReference type="Gene3D" id="2.70.150.10">
    <property type="entry name" value="Calcium-transporting ATPase, cytoplasmic transduction domain A"/>
    <property type="match status" value="1"/>
</dbReference>
<dbReference type="Gene3D" id="3.30.70.100">
    <property type="match status" value="1"/>
</dbReference>
<evidence type="ECO:0000256" key="3">
    <source>
        <dbReference type="ARBA" id="ARBA00022448"/>
    </source>
</evidence>
<keyword evidence="11" id="KW-1278">Translocase</keyword>
<comment type="subcellular location">
    <subcellularLocation>
        <location evidence="1">Cell membrane</location>
        <topology evidence="1">Multi-pass membrane protein</topology>
    </subcellularLocation>
</comment>
<dbReference type="NCBIfam" id="TIGR01525">
    <property type="entry name" value="ATPase-IB_hvy"/>
    <property type="match status" value="1"/>
</dbReference>
<evidence type="ECO:0000313" key="17">
    <source>
        <dbReference type="EMBL" id="MDC8783884.1"/>
    </source>
</evidence>
<dbReference type="InterPro" id="IPR006121">
    <property type="entry name" value="HMA_dom"/>
</dbReference>
<gene>
    <name evidence="17" type="ORF">PRZ01_01605</name>
</gene>
<accession>A0ABT5KLU8</accession>
<evidence type="ECO:0000256" key="11">
    <source>
        <dbReference type="ARBA" id="ARBA00022967"/>
    </source>
</evidence>